<dbReference type="Proteomes" id="UP000554482">
    <property type="component" value="Unassembled WGS sequence"/>
</dbReference>
<comment type="caution">
    <text evidence="1">The sequence shown here is derived from an EMBL/GenBank/DDBJ whole genome shotgun (WGS) entry which is preliminary data.</text>
</comment>
<gene>
    <name evidence="1" type="ORF">FRX31_017495</name>
</gene>
<accession>A0A7J6W7W3</accession>
<protein>
    <submittedName>
        <fullName evidence="1">Uncharacterized protein</fullName>
    </submittedName>
</protein>
<evidence type="ECO:0000313" key="2">
    <source>
        <dbReference type="Proteomes" id="UP000554482"/>
    </source>
</evidence>
<reference evidence="1 2" key="1">
    <citation type="submission" date="2020-06" db="EMBL/GenBank/DDBJ databases">
        <title>Transcriptomic and genomic resources for Thalictrum thalictroides and T. hernandezii: Facilitating candidate gene discovery in an emerging model plant lineage.</title>
        <authorList>
            <person name="Arias T."/>
            <person name="Riano-Pachon D.M."/>
            <person name="Di Stilio V.S."/>
        </authorList>
    </citation>
    <scope>NUCLEOTIDE SEQUENCE [LARGE SCALE GENOMIC DNA]</scope>
    <source>
        <strain evidence="2">cv. WT478/WT964</strain>
        <tissue evidence="1">Leaves</tissue>
    </source>
</reference>
<dbReference type="AlphaFoldDB" id="A0A7J6W7W3"/>
<keyword evidence="2" id="KW-1185">Reference proteome</keyword>
<sequence>MGWNFIVPRPYNAPFRLLKLWTTHHTFKKLVEDSWGQAMEGTLIFVLANKLKRLKGDIKIWNKTIFGKVEEKLRIQSEILCQLQQKSKQEPDNEALIEEMYTQESIVENLLDEEAMILQQKTKVKWENEGERCFKYFFLLNRIRRNKVLIREIKDKEGRLLTNQDDIADFIVQHFEDKFKKDDIIMNPNIIALLPLH</sequence>
<organism evidence="1 2">
    <name type="scientific">Thalictrum thalictroides</name>
    <name type="common">Rue-anemone</name>
    <name type="synonym">Anemone thalictroides</name>
    <dbReference type="NCBI Taxonomy" id="46969"/>
    <lineage>
        <taxon>Eukaryota</taxon>
        <taxon>Viridiplantae</taxon>
        <taxon>Streptophyta</taxon>
        <taxon>Embryophyta</taxon>
        <taxon>Tracheophyta</taxon>
        <taxon>Spermatophyta</taxon>
        <taxon>Magnoliopsida</taxon>
        <taxon>Ranunculales</taxon>
        <taxon>Ranunculaceae</taxon>
        <taxon>Thalictroideae</taxon>
        <taxon>Thalictrum</taxon>
    </lineage>
</organism>
<name>A0A7J6W7W3_THATH</name>
<evidence type="ECO:0000313" key="1">
    <source>
        <dbReference type="EMBL" id="KAF5192918.1"/>
    </source>
</evidence>
<proteinExistence type="predicted"/>
<dbReference type="EMBL" id="JABWDY010020750">
    <property type="protein sequence ID" value="KAF5192918.1"/>
    <property type="molecule type" value="Genomic_DNA"/>
</dbReference>
<dbReference type="OrthoDB" id="1742514at2759"/>